<reference evidence="2" key="1">
    <citation type="submission" date="2017-02" db="UniProtKB">
        <authorList>
            <consortium name="WormBaseParasite"/>
        </authorList>
    </citation>
    <scope>IDENTIFICATION</scope>
</reference>
<protein>
    <submittedName>
        <fullName evidence="2">Transposase</fullName>
    </submittedName>
</protein>
<dbReference type="WBParaSite" id="EEL_0000812001-mRNA-1">
    <property type="protein sequence ID" value="EEL_0000812001-mRNA-1"/>
    <property type="gene ID" value="EEL_0000812001"/>
</dbReference>
<dbReference type="Proteomes" id="UP000050640">
    <property type="component" value="Unplaced"/>
</dbReference>
<sequence>WSVKKLYAFIKTYYGDEHPLNRYQWRKLKKNGQLSEEMLHKEEVVQNYLKTRFNRMYEKEPVYSLRKQGPPGML</sequence>
<accession>A0A0R3S0H1</accession>
<dbReference type="AlphaFoldDB" id="A0A0R3S0H1"/>
<proteinExistence type="predicted"/>
<name>A0A0R3S0H1_9BILA</name>
<evidence type="ECO:0000313" key="1">
    <source>
        <dbReference type="Proteomes" id="UP000050640"/>
    </source>
</evidence>
<evidence type="ECO:0000313" key="2">
    <source>
        <dbReference type="WBParaSite" id="EEL_0000812001-mRNA-1"/>
    </source>
</evidence>
<keyword evidence="1" id="KW-1185">Reference proteome</keyword>
<organism evidence="1 2">
    <name type="scientific">Elaeophora elaphi</name>
    <dbReference type="NCBI Taxonomy" id="1147741"/>
    <lineage>
        <taxon>Eukaryota</taxon>
        <taxon>Metazoa</taxon>
        <taxon>Ecdysozoa</taxon>
        <taxon>Nematoda</taxon>
        <taxon>Chromadorea</taxon>
        <taxon>Rhabditida</taxon>
        <taxon>Spirurina</taxon>
        <taxon>Spiruromorpha</taxon>
        <taxon>Filarioidea</taxon>
        <taxon>Onchocercidae</taxon>
        <taxon>Elaeophora</taxon>
    </lineage>
</organism>